<evidence type="ECO:0000256" key="2">
    <source>
        <dbReference type="SAM" id="Phobius"/>
    </source>
</evidence>
<keyword evidence="2" id="KW-0472">Membrane</keyword>
<dbReference type="Pfam" id="PF13489">
    <property type="entry name" value="Methyltransf_23"/>
    <property type="match status" value="1"/>
</dbReference>
<dbReference type="Gene3D" id="3.40.50.150">
    <property type="entry name" value="Vaccinia Virus protein VP39"/>
    <property type="match status" value="1"/>
</dbReference>
<evidence type="ECO:0008006" key="5">
    <source>
        <dbReference type="Google" id="ProtNLM"/>
    </source>
</evidence>
<organism evidence="3 4">
    <name type="scientific">Sporothrix stenoceras</name>
    <dbReference type="NCBI Taxonomy" id="5173"/>
    <lineage>
        <taxon>Eukaryota</taxon>
        <taxon>Fungi</taxon>
        <taxon>Dikarya</taxon>
        <taxon>Ascomycota</taxon>
        <taxon>Pezizomycotina</taxon>
        <taxon>Sordariomycetes</taxon>
        <taxon>Sordariomycetidae</taxon>
        <taxon>Ophiostomatales</taxon>
        <taxon>Ophiostomataceae</taxon>
        <taxon>Sporothrix</taxon>
    </lineage>
</organism>
<keyword evidence="2" id="KW-1133">Transmembrane helix</keyword>
<protein>
    <recommendedName>
        <fullName evidence="5">Ubiquinone/menaquinone biosynthesis-related protein</fullName>
    </recommendedName>
</protein>
<dbReference type="PANTHER" id="PTHR42912:SF83">
    <property type="entry name" value="METHYLTRANSFERASE TYPE 11 DOMAIN-CONTAINING PROTEIN"/>
    <property type="match status" value="1"/>
</dbReference>
<dbReference type="SUPFAM" id="SSF53335">
    <property type="entry name" value="S-adenosyl-L-methionine-dependent methyltransferases"/>
    <property type="match status" value="1"/>
</dbReference>
<dbReference type="InterPro" id="IPR050508">
    <property type="entry name" value="Methyltransf_Superfamily"/>
</dbReference>
<proteinExistence type="predicted"/>
<reference evidence="3 4" key="1">
    <citation type="journal article" date="2024" name="IMA Fungus">
        <title>IMA Genome - F19 : A genome assembly and annotation guide to empower mycologists, including annotated draft genome sequences of Ceratocystis pirilliformis, Diaporthe australafricana, Fusarium ophioides, Paecilomyces lecythidis, and Sporothrix stenoceras.</title>
        <authorList>
            <person name="Aylward J."/>
            <person name="Wilson A.M."/>
            <person name="Visagie C.M."/>
            <person name="Spraker J."/>
            <person name="Barnes I."/>
            <person name="Buitendag C."/>
            <person name="Ceriani C."/>
            <person name="Del Mar Angel L."/>
            <person name="du Plessis D."/>
            <person name="Fuchs T."/>
            <person name="Gasser K."/>
            <person name="Kramer D."/>
            <person name="Li W."/>
            <person name="Munsamy K."/>
            <person name="Piso A."/>
            <person name="Price J.L."/>
            <person name="Sonnekus B."/>
            <person name="Thomas C."/>
            <person name="van der Nest A."/>
            <person name="van Dijk A."/>
            <person name="van Heerden A."/>
            <person name="van Vuuren N."/>
            <person name="Yilmaz N."/>
            <person name="Duong T.A."/>
            <person name="van der Merwe N.A."/>
            <person name="Wingfield M.J."/>
            <person name="Wingfield B.D."/>
        </authorList>
    </citation>
    <scope>NUCLEOTIDE SEQUENCE [LARGE SCALE GENOMIC DNA]</scope>
    <source>
        <strain evidence="3 4">CMW 5346</strain>
    </source>
</reference>
<keyword evidence="4" id="KW-1185">Reference proteome</keyword>
<dbReference type="PANTHER" id="PTHR42912">
    <property type="entry name" value="METHYLTRANSFERASE"/>
    <property type="match status" value="1"/>
</dbReference>
<dbReference type="InterPro" id="IPR029063">
    <property type="entry name" value="SAM-dependent_MTases_sf"/>
</dbReference>
<dbReference type="Proteomes" id="UP001583186">
    <property type="component" value="Unassembled WGS sequence"/>
</dbReference>
<feature type="compositionally biased region" description="Basic and acidic residues" evidence="1">
    <location>
        <begin position="1"/>
        <end position="10"/>
    </location>
</feature>
<comment type="caution">
    <text evidence="3">The sequence shown here is derived from an EMBL/GenBank/DDBJ whole genome shotgun (WGS) entry which is preliminary data.</text>
</comment>
<evidence type="ECO:0000256" key="1">
    <source>
        <dbReference type="SAM" id="MobiDB-lite"/>
    </source>
</evidence>
<accession>A0ABR3Z765</accession>
<gene>
    <name evidence="3" type="ORF">Sste5346_004530</name>
</gene>
<sequence>MPPSKKDKSAARIPQQRAAPLPYRPSPSASSENTKQTGQQQEVQEQQQPTQQQGKQKKKEEAESLDSLFSKRKLPLVGAALAAGVLGFMIMPLLVTYLKGGCSENHQHASEVPPDAVPTGLPPIGAAAFDASLDVPERIMGIKNERKKLAKESKGAVLEVAVGTGRNVGYYLWDPASFTPDYVKSSRTATEDLLNGNRERPTITSYTGVDLSGEALGIARTQLRVTVPAVASAIPKKAAAIDDDRVAVGTEVVNALDGKVRLIRGDAMQPLPLPANAKESGVYYDTVVQTFGLCSVADPVKLIANMAAVVKPDTGRIVLLEHGRGWWSVVNSLLDKYAGSRFVRYGCWWNRDMEAIVSKAQEAVPGLEVVSVKQPGWLQFGTLWKIELKVAEKK</sequence>
<name>A0ABR3Z765_9PEZI</name>
<feature type="compositionally biased region" description="Low complexity" evidence="1">
    <location>
        <begin position="34"/>
        <end position="54"/>
    </location>
</feature>
<evidence type="ECO:0000313" key="3">
    <source>
        <dbReference type="EMBL" id="KAL1896496.1"/>
    </source>
</evidence>
<evidence type="ECO:0000313" key="4">
    <source>
        <dbReference type="Proteomes" id="UP001583186"/>
    </source>
</evidence>
<feature type="transmembrane region" description="Helical" evidence="2">
    <location>
        <begin position="74"/>
        <end position="98"/>
    </location>
</feature>
<keyword evidence="2" id="KW-0812">Transmembrane</keyword>
<feature type="region of interest" description="Disordered" evidence="1">
    <location>
        <begin position="1"/>
        <end position="64"/>
    </location>
</feature>
<dbReference type="EMBL" id="JAWCUI010000022">
    <property type="protein sequence ID" value="KAL1896496.1"/>
    <property type="molecule type" value="Genomic_DNA"/>
</dbReference>